<evidence type="ECO:0000256" key="2">
    <source>
        <dbReference type="ARBA" id="ARBA00022448"/>
    </source>
</evidence>
<evidence type="ECO:0000256" key="6">
    <source>
        <dbReference type="SAM" id="Phobius"/>
    </source>
</evidence>
<evidence type="ECO:0000256" key="3">
    <source>
        <dbReference type="ARBA" id="ARBA00022692"/>
    </source>
</evidence>
<proteinExistence type="predicted"/>
<accession>V6LUY6</accession>
<feature type="transmembrane region" description="Helical" evidence="6">
    <location>
        <begin position="330"/>
        <end position="357"/>
    </location>
</feature>
<dbReference type="SUPFAM" id="SSF103473">
    <property type="entry name" value="MFS general substrate transporter"/>
    <property type="match status" value="1"/>
</dbReference>
<dbReference type="PROSITE" id="PS50850">
    <property type="entry name" value="MFS"/>
    <property type="match status" value="1"/>
</dbReference>
<feature type="transmembrane region" description="Helical" evidence="6">
    <location>
        <begin position="299"/>
        <end position="318"/>
    </location>
</feature>
<feature type="transmembrane region" description="Helical" evidence="6">
    <location>
        <begin position="228"/>
        <end position="248"/>
    </location>
</feature>
<feature type="transmembrane region" description="Helical" evidence="6">
    <location>
        <begin position="201"/>
        <end position="222"/>
    </location>
</feature>
<feature type="transmembrane region" description="Helical" evidence="6">
    <location>
        <begin position="141"/>
        <end position="164"/>
    </location>
</feature>
<dbReference type="EMBL" id="AUWU02000007">
    <property type="protein sequence ID" value="KAH0570718.1"/>
    <property type="molecule type" value="Genomic_DNA"/>
</dbReference>
<feature type="transmembrane region" description="Helical" evidence="6">
    <location>
        <begin position="269"/>
        <end position="287"/>
    </location>
</feature>
<dbReference type="AlphaFoldDB" id="V6LUY6"/>
<reference evidence="8 9" key="1">
    <citation type="journal article" date="2014" name="PLoS Genet.">
        <title>The Genome of Spironucleus salmonicida Highlights a Fish Pathogen Adapted to Fluctuating Environments.</title>
        <authorList>
            <person name="Xu F."/>
            <person name="Jerlstrom-Hultqvist J."/>
            <person name="Einarsson E."/>
            <person name="Astvaldsson A."/>
            <person name="Svard S.G."/>
            <person name="Andersson J.O."/>
        </authorList>
    </citation>
    <scope>NUCLEOTIDE SEQUENCE</scope>
    <source>
        <strain evidence="9">ATCC 50377</strain>
    </source>
</reference>
<dbReference type="OrthoDB" id="5086884at2759"/>
<dbReference type="GO" id="GO:0022857">
    <property type="term" value="F:transmembrane transporter activity"/>
    <property type="evidence" value="ECO:0007669"/>
    <property type="project" value="InterPro"/>
</dbReference>
<dbReference type="PANTHER" id="PTHR42718">
    <property type="entry name" value="MAJOR FACILITATOR SUPERFAMILY MULTIDRUG TRANSPORTER MFSC"/>
    <property type="match status" value="1"/>
</dbReference>
<dbReference type="GO" id="GO:0016020">
    <property type="term" value="C:membrane"/>
    <property type="evidence" value="ECO:0007669"/>
    <property type="project" value="UniProtKB-SubCell"/>
</dbReference>
<feature type="transmembrane region" description="Helical" evidence="6">
    <location>
        <begin position="428"/>
        <end position="452"/>
    </location>
</feature>
<feature type="transmembrane region" description="Helical" evidence="6">
    <location>
        <begin position="79"/>
        <end position="99"/>
    </location>
</feature>
<feature type="transmembrane region" description="Helical" evidence="6">
    <location>
        <begin position="170"/>
        <end position="189"/>
    </location>
</feature>
<dbReference type="Pfam" id="PF07690">
    <property type="entry name" value="MFS_1"/>
    <property type="match status" value="1"/>
</dbReference>
<evidence type="ECO:0000313" key="10">
    <source>
        <dbReference type="Proteomes" id="UP000018208"/>
    </source>
</evidence>
<gene>
    <name evidence="8" type="ORF">SS50377_12501</name>
    <name evidence="9" type="ORF">SS50377_27004</name>
</gene>
<keyword evidence="10" id="KW-1185">Reference proteome</keyword>
<evidence type="ECO:0000313" key="8">
    <source>
        <dbReference type="EMBL" id="EST47516.1"/>
    </source>
</evidence>
<protein>
    <submittedName>
        <fullName evidence="8">Major facilitator superfamily protein</fullName>
    </submittedName>
</protein>
<comment type="subcellular location">
    <subcellularLocation>
        <location evidence="1">Membrane</location>
        <topology evidence="1">Multi-pass membrane protein</topology>
    </subcellularLocation>
</comment>
<evidence type="ECO:0000259" key="7">
    <source>
        <dbReference type="PROSITE" id="PS50850"/>
    </source>
</evidence>
<dbReference type="Gene3D" id="1.20.1250.20">
    <property type="entry name" value="MFS general substrate transporter like domains"/>
    <property type="match status" value="2"/>
</dbReference>
<evidence type="ECO:0000313" key="9">
    <source>
        <dbReference type="EMBL" id="KAH0570718.1"/>
    </source>
</evidence>
<evidence type="ECO:0000256" key="5">
    <source>
        <dbReference type="ARBA" id="ARBA00023136"/>
    </source>
</evidence>
<organism evidence="8">
    <name type="scientific">Spironucleus salmonicida</name>
    <dbReference type="NCBI Taxonomy" id="348837"/>
    <lineage>
        <taxon>Eukaryota</taxon>
        <taxon>Metamonada</taxon>
        <taxon>Diplomonadida</taxon>
        <taxon>Hexamitidae</taxon>
        <taxon>Hexamitinae</taxon>
        <taxon>Spironucleus</taxon>
    </lineage>
</organism>
<feature type="transmembrane region" description="Helical" evidence="6">
    <location>
        <begin position="105"/>
        <end position="129"/>
    </location>
</feature>
<dbReference type="InterPro" id="IPR036259">
    <property type="entry name" value="MFS_trans_sf"/>
</dbReference>
<keyword evidence="2" id="KW-0813">Transport</keyword>
<dbReference type="VEuPathDB" id="GiardiaDB:SS50377_27004"/>
<evidence type="ECO:0000256" key="1">
    <source>
        <dbReference type="ARBA" id="ARBA00004141"/>
    </source>
</evidence>
<keyword evidence="4 6" id="KW-1133">Transmembrane helix</keyword>
<keyword evidence="3 6" id="KW-0812">Transmembrane</keyword>
<feature type="transmembrane region" description="Helical" evidence="6">
    <location>
        <begin position="12"/>
        <end position="31"/>
    </location>
</feature>
<dbReference type="EMBL" id="KI546040">
    <property type="protein sequence ID" value="EST47516.1"/>
    <property type="molecule type" value="Genomic_DNA"/>
</dbReference>
<dbReference type="PANTHER" id="PTHR42718:SF9">
    <property type="entry name" value="MAJOR FACILITATOR SUPERFAMILY MULTIDRUG TRANSPORTER MFSC"/>
    <property type="match status" value="1"/>
</dbReference>
<sequence>MPFKSEHLKPNTASFIYASPFLFFSFLNWKFDEIATNNALPFIQDTFSISKPLAQWLQSAYFIATAAFAIPFNKLGDIFGLILICQICAFAMALFQFPSAFLNNFWALLVFKFVCGAIAAGAVANRNALLSKFNYEKSREFIANALIVNGVAGIIIPLIAGAIIDKKWQMIFVFSGFCSLISFILSLQFTNVERQTNKPIFDIFGSVLIIFGVGGLCVSLTFLSQKQWILAGVSLFVFVAATTLFFFLESSHPEPVLPLFLMKNPVAELSILHVLGFICFSANQYLLPQVFSHLNAKSILTGGVQTASQITNVLTALAQKFIGQKIVNRYALNFSLFGLLVSLVLQSVFVTNVYAYAVFYTFAQTFNTHLTQVYYPMLLLAAPKKYTQLLAGIPTSARTIGNSLSYCFFSYFQELTLGLLPGDSEKKFYGSIVMCQVVIMVIVIIMLIIVIFRVGNTQSEFQKLGYKEKQVRELNVDEDKVQRIRDTYFQKKVLKQSKKLLKTFTSDHESSANVQLEI</sequence>
<feature type="domain" description="Major facilitator superfamily (MFS) profile" evidence="7">
    <location>
        <begin position="18"/>
        <end position="458"/>
    </location>
</feature>
<dbReference type="InterPro" id="IPR020846">
    <property type="entry name" value="MFS_dom"/>
</dbReference>
<name>V6LUY6_9EUKA</name>
<evidence type="ECO:0000256" key="4">
    <source>
        <dbReference type="ARBA" id="ARBA00022989"/>
    </source>
</evidence>
<dbReference type="Proteomes" id="UP000018208">
    <property type="component" value="Unassembled WGS sequence"/>
</dbReference>
<dbReference type="InterPro" id="IPR011701">
    <property type="entry name" value="MFS"/>
</dbReference>
<keyword evidence="5 6" id="KW-0472">Membrane</keyword>
<reference evidence="9" key="2">
    <citation type="submission" date="2020-12" db="EMBL/GenBank/DDBJ databases">
        <title>New Spironucleus salmonicida genome in near-complete chromosomes.</title>
        <authorList>
            <person name="Xu F."/>
            <person name="Kurt Z."/>
            <person name="Jimenez-Gonzalez A."/>
            <person name="Astvaldsson A."/>
            <person name="Andersson J.O."/>
            <person name="Svard S.G."/>
        </authorList>
    </citation>
    <scope>NUCLEOTIDE SEQUENCE</scope>
    <source>
        <strain evidence="9">ATCC 50377</strain>
    </source>
</reference>